<keyword evidence="2" id="KW-1003">Cell membrane</keyword>
<dbReference type="KEGG" id="ial:IALB_0845"/>
<evidence type="ECO:0000256" key="2">
    <source>
        <dbReference type="ARBA" id="ARBA00022475"/>
    </source>
</evidence>
<dbReference type="PIRSF" id="PIRSF035875">
    <property type="entry name" value="RNase_BN"/>
    <property type="match status" value="1"/>
</dbReference>
<dbReference type="eggNOG" id="COG1295">
    <property type="taxonomic scope" value="Bacteria"/>
</dbReference>
<dbReference type="RefSeq" id="WP_014559713.1">
    <property type="nucleotide sequence ID" value="NC_017464.1"/>
</dbReference>
<dbReference type="OrthoDB" id="9797028at2"/>
<gene>
    <name evidence="7" type="ordered locus">IALB_0845</name>
</gene>
<keyword evidence="8" id="KW-1185">Reference proteome</keyword>
<dbReference type="STRING" id="945713.IALB_0845"/>
<dbReference type="HOGENOM" id="CLU_062623_0_0_10"/>
<evidence type="ECO:0000313" key="8">
    <source>
        <dbReference type="Proteomes" id="UP000007394"/>
    </source>
</evidence>
<dbReference type="PANTHER" id="PTHR30213:SF0">
    <property type="entry name" value="UPF0761 MEMBRANE PROTEIN YIHY"/>
    <property type="match status" value="1"/>
</dbReference>
<keyword evidence="4 6" id="KW-1133">Transmembrane helix</keyword>
<dbReference type="EMBL" id="CP003418">
    <property type="protein sequence ID" value="AFH48557.1"/>
    <property type="molecule type" value="Genomic_DNA"/>
</dbReference>
<name>I0AHV0_IGNAJ</name>
<dbReference type="AlphaFoldDB" id="I0AHV0"/>
<evidence type="ECO:0000256" key="5">
    <source>
        <dbReference type="ARBA" id="ARBA00023136"/>
    </source>
</evidence>
<sequence length="322" mass="37381">MKNKLLDIVKRSKPYEFYRKARLLVHLNPVWAKVWSFIKHYFGGLYDRIDRHHVFLLSGGLAFSLFTCIIPLVLIAFWILGNFLSSEEMELQIINLINTVIPYDQYAEFTKQIIFSRVYEVVEFKNAAGIIGFVGLFFAASGFFSSMRTVLNKINGQEVDVNFFLGKLRDFLIIIVAILLFFASILALPFIELLRKIANVTEYLQFFNAPVFQQLYTILISFLVILFLMYLFYRLVPTRKIRRTSALMGAIWASLLWVGAKTAFGYYISHFQTWGRIYGTYALLVVIAFWIYYTAAVFIIGAEIGKLFDERRSEGKETKLKN</sequence>
<feature type="transmembrane region" description="Helical" evidence="6">
    <location>
        <begin position="211"/>
        <end position="233"/>
    </location>
</feature>
<evidence type="ECO:0000256" key="6">
    <source>
        <dbReference type="SAM" id="Phobius"/>
    </source>
</evidence>
<organism evidence="7 8">
    <name type="scientific">Ignavibacterium album (strain DSM 19864 / JCM 16511 / NBRC 101810 / Mat9-16)</name>
    <dbReference type="NCBI Taxonomy" id="945713"/>
    <lineage>
        <taxon>Bacteria</taxon>
        <taxon>Pseudomonadati</taxon>
        <taxon>Ignavibacteriota</taxon>
        <taxon>Ignavibacteria</taxon>
        <taxon>Ignavibacteriales</taxon>
        <taxon>Ignavibacteriaceae</taxon>
        <taxon>Ignavibacterium</taxon>
    </lineage>
</organism>
<dbReference type="NCBIfam" id="TIGR00765">
    <property type="entry name" value="yihY_not_rbn"/>
    <property type="match status" value="1"/>
</dbReference>
<feature type="transmembrane region" description="Helical" evidence="6">
    <location>
        <begin position="245"/>
        <end position="268"/>
    </location>
</feature>
<keyword evidence="3 6" id="KW-0812">Transmembrane</keyword>
<proteinExistence type="predicted"/>
<feature type="transmembrane region" description="Helical" evidence="6">
    <location>
        <begin position="280"/>
        <end position="302"/>
    </location>
</feature>
<reference evidence="7 8" key="1">
    <citation type="journal article" date="2012" name="Front. Microbiol.">
        <title>Complete genome of Ignavibacterium album, a metabolically versatile, flagellated, facultative anaerobe from the phylum Chlorobi.</title>
        <authorList>
            <person name="Liu Z."/>
            <person name="Frigaard N.-U."/>
            <person name="Vogl K."/>
            <person name="Iino T."/>
            <person name="Ohkuma M."/>
            <person name="Overmann J."/>
            <person name="Bryant D.A."/>
        </authorList>
    </citation>
    <scope>NUCLEOTIDE SEQUENCE [LARGE SCALE GENOMIC DNA]</scope>
    <source>
        <strain evidence="8">DSM 19864 / JCM 16511 / NBRC 101810 / Mat9-16</strain>
    </source>
</reference>
<feature type="transmembrane region" description="Helical" evidence="6">
    <location>
        <begin position="171"/>
        <end position="191"/>
    </location>
</feature>
<evidence type="ECO:0000313" key="7">
    <source>
        <dbReference type="EMBL" id="AFH48557.1"/>
    </source>
</evidence>
<dbReference type="Proteomes" id="UP000007394">
    <property type="component" value="Chromosome"/>
</dbReference>
<evidence type="ECO:0000256" key="1">
    <source>
        <dbReference type="ARBA" id="ARBA00004651"/>
    </source>
</evidence>
<dbReference type="Pfam" id="PF03631">
    <property type="entry name" value="Virul_fac_BrkB"/>
    <property type="match status" value="1"/>
</dbReference>
<evidence type="ECO:0000256" key="3">
    <source>
        <dbReference type="ARBA" id="ARBA00022692"/>
    </source>
</evidence>
<dbReference type="PANTHER" id="PTHR30213">
    <property type="entry name" value="INNER MEMBRANE PROTEIN YHJD"/>
    <property type="match status" value="1"/>
</dbReference>
<protein>
    <submittedName>
        <fullName evidence="7">Putative membrane protein</fullName>
    </submittedName>
</protein>
<feature type="transmembrane region" description="Helical" evidence="6">
    <location>
        <begin position="127"/>
        <end position="151"/>
    </location>
</feature>
<evidence type="ECO:0000256" key="4">
    <source>
        <dbReference type="ARBA" id="ARBA00022989"/>
    </source>
</evidence>
<dbReference type="InterPro" id="IPR017039">
    <property type="entry name" value="Virul_fac_BrkB"/>
</dbReference>
<accession>I0AHV0</accession>
<keyword evidence="5 6" id="KW-0472">Membrane</keyword>
<feature type="transmembrane region" description="Helical" evidence="6">
    <location>
        <begin position="54"/>
        <end position="80"/>
    </location>
</feature>
<comment type="subcellular location">
    <subcellularLocation>
        <location evidence="1">Cell membrane</location>
        <topology evidence="1">Multi-pass membrane protein</topology>
    </subcellularLocation>
</comment>
<dbReference type="GO" id="GO:0005886">
    <property type="term" value="C:plasma membrane"/>
    <property type="evidence" value="ECO:0007669"/>
    <property type="project" value="UniProtKB-SubCell"/>
</dbReference>